<proteinExistence type="predicted"/>
<name>A0A0F9TYL3_9ZZZZ</name>
<gene>
    <name evidence="3" type="ORF">LCGC14_0333550</name>
</gene>
<comment type="caution">
    <text evidence="3">The sequence shown here is derived from an EMBL/GenBank/DDBJ whole genome shotgun (WGS) entry which is preliminary data.</text>
</comment>
<sequence length="258" mass="29615">MFQRTSAVIASVVLTVLAVAMAEPPADPPAAEPTDPPAATTQPAGPAEGAAVEPAEPSTRPHVHRPVKPLTAEQEKELLESVQRRFPRRYKELTQLRKDNPERYQRVLARMWRWHERWKYLPEEARKAAVHRDEMKIQAYHLVRTWRQTSDRRKKRQIERKLRKVLIEKFNAEQELREKRLAAMQREIQTLRKENAERAKKRDQIVREHLRRMLLADGPDDGRGHPGRSDRPPGDSPPPAGSPAPTTQPAEPLPAADE</sequence>
<feature type="compositionally biased region" description="Basic and acidic residues" evidence="2">
    <location>
        <begin position="220"/>
        <end position="233"/>
    </location>
</feature>
<dbReference type="EMBL" id="LAZR01000237">
    <property type="protein sequence ID" value="KKN80067.1"/>
    <property type="molecule type" value="Genomic_DNA"/>
</dbReference>
<protein>
    <submittedName>
        <fullName evidence="3">Uncharacterized protein</fullName>
    </submittedName>
</protein>
<feature type="compositionally biased region" description="Pro residues" evidence="2">
    <location>
        <begin position="25"/>
        <end position="36"/>
    </location>
</feature>
<organism evidence="3">
    <name type="scientific">marine sediment metagenome</name>
    <dbReference type="NCBI Taxonomy" id="412755"/>
    <lineage>
        <taxon>unclassified sequences</taxon>
        <taxon>metagenomes</taxon>
        <taxon>ecological metagenomes</taxon>
    </lineage>
</organism>
<keyword evidence="1" id="KW-0175">Coiled coil</keyword>
<feature type="coiled-coil region" evidence="1">
    <location>
        <begin position="155"/>
        <end position="201"/>
    </location>
</feature>
<accession>A0A0F9TYL3</accession>
<evidence type="ECO:0000313" key="3">
    <source>
        <dbReference type="EMBL" id="KKN80067.1"/>
    </source>
</evidence>
<evidence type="ECO:0000256" key="1">
    <source>
        <dbReference type="SAM" id="Coils"/>
    </source>
</evidence>
<feature type="region of interest" description="Disordered" evidence="2">
    <location>
        <begin position="24"/>
        <end position="71"/>
    </location>
</feature>
<feature type="compositionally biased region" description="Low complexity" evidence="2">
    <location>
        <begin position="37"/>
        <end position="57"/>
    </location>
</feature>
<dbReference type="AlphaFoldDB" id="A0A0F9TYL3"/>
<evidence type="ECO:0000256" key="2">
    <source>
        <dbReference type="SAM" id="MobiDB-lite"/>
    </source>
</evidence>
<feature type="region of interest" description="Disordered" evidence="2">
    <location>
        <begin position="210"/>
        <end position="258"/>
    </location>
</feature>
<reference evidence="3" key="1">
    <citation type="journal article" date="2015" name="Nature">
        <title>Complex archaea that bridge the gap between prokaryotes and eukaryotes.</title>
        <authorList>
            <person name="Spang A."/>
            <person name="Saw J.H."/>
            <person name="Jorgensen S.L."/>
            <person name="Zaremba-Niedzwiedzka K."/>
            <person name="Martijn J."/>
            <person name="Lind A.E."/>
            <person name="van Eijk R."/>
            <person name="Schleper C."/>
            <person name="Guy L."/>
            <person name="Ettema T.J."/>
        </authorList>
    </citation>
    <scope>NUCLEOTIDE SEQUENCE</scope>
</reference>